<evidence type="ECO:0000256" key="8">
    <source>
        <dbReference type="HAMAP-Rule" id="MF_00201"/>
    </source>
</evidence>
<dbReference type="InterPro" id="IPR042242">
    <property type="entry name" value="RecO_C"/>
</dbReference>
<dbReference type="OrthoDB" id="9804792at2"/>
<dbReference type="Gene3D" id="2.40.50.140">
    <property type="entry name" value="Nucleic acid-binding proteins"/>
    <property type="match status" value="1"/>
</dbReference>
<dbReference type="InterPro" id="IPR012340">
    <property type="entry name" value="NA-bd_OB-fold"/>
</dbReference>
<evidence type="ECO:0000256" key="5">
    <source>
        <dbReference type="ARBA" id="ARBA00023172"/>
    </source>
</evidence>
<keyword evidence="11" id="KW-1185">Reference proteome</keyword>
<organism evidence="10 11">
    <name type="scientific">Thiohalomonas denitrificans</name>
    <dbReference type="NCBI Taxonomy" id="415747"/>
    <lineage>
        <taxon>Bacteria</taxon>
        <taxon>Pseudomonadati</taxon>
        <taxon>Pseudomonadota</taxon>
        <taxon>Gammaproteobacteria</taxon>
        <taxon>Thiohalomonadales</taxon>
        <taxon>Thiohalomonadaceae</taxon>
        <taxon>Thiohalomonas</taxon>
    </lineage>
</organism>
<comment type="similarity">
    <text evidence="2 8">Belongs to the RecO family.</text>
</comment>
<dbReference type="GO" id="GO:0043590">
    <property type="term" value="C:bacterial nucleoid"/>
    <property type="evidence" value="ECO:0007669"/>
    <property type="project" value="TreeGrafter"/>
</dbReference>
<evidence type="ECO:0000313" key="10">
    <source>
        <dbReference type="EMBL" id="SCZ59495.1"/>
    </source>
</evidence>
<evidence type="ECO:0000256" key="2">
    <source>
        <dbReference type="ARBA" id="ARBA00007452"/>
    </source>
</evidence>
<protein>
    <recommendedName>
        <fullName evidence="3 8">DNA repair protein RecO</fullName>
    </recommendedName>
    <alternativeName>
        <fullName evidence="7 8">Recombination protein O</fullName>
    </alternativeName>
</protein>
<dbReference type="InterPro" id="IPR037278">
    <property type="entry name" value="ARFGAP/RecO"/>
</dbReference>
<dbReference type="SUPFAM" id="SSF57863">
    <property type="entry name" value="ArfGap/RecO-like zinc finger"/>
    <property type="match status" value="1"/>
</dbReference>
<dbReference type="Gene3D" id="1.20.1440.120">
    <property type="entry name" value="Recombination protein O, C-terminal domain"/>
    <property type="match status" value="1"/>
</dbReference>
<dbReference type="PANTHER" id="PTHR33991">
    <property type="entry name" value="DNA REPAIR PROTEIN RECO"/>
    <property type="match status" value="1"/>
</dbReference>
<dbReference type="AlphaFoldDB" id="A0A1G5QC89"/>
<comment type="function">
    <text evidence="1 8">Involved in DNA repair and RecF pathway recombination.</text>
</comment>
<feature type="domain" description="DNA replication/recombination mediator RecO N-terminal" evidence="9">
    <location>
        <begin position="10"/>
        <end position="80"/>
    </location>
</feature>
<accession>A0A1G5QC89</accession>
<dbReference type="GO" id="GO:0006310">
    <property type="term" value="P:DNA recombination"/>
    <property type="evidence" value="ECO:0007669"/>
    <property type="project" value="UniProtKB-UniRule"/>
</dbReference>
<dbReference type="EMBL" id="FMWD01000005">
    <property type="protein sequence ID" value="SCZ59495.1"/>
    <property type="molecule type" value="Genomic_DNA"/>
</dbReference>
<evidence type="ECO:0000256" key="3">
    <source>
        <dbReference type="ARBA" id="ARBA00021310"/>
    </source>
</evidence>
<dbReference type="GO" id="GO:0006302">
    <property type="term" value="P:double-strand break repair"/>
    <property type="evidence" value="ECO:0007669"/>
    <property type="project" value="TreeGrafter"/>
</dbReference>
<dbReference type="InterPro" id="IPR003717">
    <property type="entry name" value="RecO"/>
</dbReference>
<dbReference type="STRING" id="415747.SAMN03097708_01871"/>
<dbReference type="Pfam" id="PF11967">
    <property type="entry name" value="RecO_N"/>
    <property type="match status" value="1"/>
</dbReference>
<dbReference type="Pfam" id="PF02565">
    <property type="entry name" value="RecO_C"/>
    <property type="match status" value="1"/>
</dbReference>
<evidence type="ECO:0000256" key="7">
    <source>
        <dbReference type="ARBA" id="ARBA00033409"/>
    </source>
</evidence>
<reference evidence="10 11" key="1">
    <citation type="submission" date="2016-10" db="EMBL/GenBank/DDBJ databases">
        <authorList>
            <person name="de Groot N.N."/>
        </authorList>
    </citation>
    <scope>NUCLEOTIDE SEQUENCE [LARGE SCALE GENOMIC DNA]</scope>
    <source>
        <strain evidence="10 11">HLD2</strain>
    </source>
</reference>
<dbReference type="SUPFAM" id="SSF50249">
    <property type="entry name" value="Nucleic acid-binding proteins"/>
    <property type="match status" value="1"/>
</dbReference>
<evidence type="ECO:0000313" key="11">
    <source>
        <dbReference type="Proteomes" id="UP000199648"/>
    </source>
</evidence>
<dbReference type="InterPro" id="IPR022572">
    <property type="entry name" value="DNA_rep/recomb_RecO_N"/>
</dbReference>
<keyword evidence="5 8" id="KW-0233">DNA recombination</keyword>
<dbReference type="NCBIfam" id="TIGR00613">
    <property type="entry name" value="reco"/>
    <property type="match status" value="1"/>
</dbReference>
<keyword evidence="6 8" id="KW-0234">DNA repair</keyword>
<name>A0A1G5QC89_9GAMM</name>
<proteinExistence type="inferred from homology"/>
<evidence type="ECO:0000256" key="6">
    <source>
        <dbReference type="ARBA" id="ARBA00023204"/>
    </source>
</evidence>
<evidence type="ECO:0000256" key="1">
    <source>
        <dbReference type="ARBA" id="ARBA00003065"/>
    </source>
</evidence>
<dbReference type="RefSeq" id="WP_092995841.1">
    <property type="nucleotide sequence ID" value="NZ_FMWD01000005.1"/>
</dbReference>
<evidence type="ECO:0000256" key="4">
    <source>
        <dbReference type="ARBA" id="ARBA00022763"/>
    </source>
</evidence>
<sequence>MNTERRISLEPGFVLHRKPYRDTSLLLEVFTGRYGRVGLVAKGARRPRSALKGLLQPFQPLLLSWTGRGELRTLTGAEPAERPLFPAGPALAGGFYLNEVLLRLVERHDPQPDLYPVYARTVSALTRGSDMEWTLRLFERDLLQCLGYGLLLGDEAEGGGPVQSGGRYWYHLERGPVPDQGGGGIPVRGETLLALASGLPPPDPQGRAEAKLLMRNALRLYLGDKPLASRALFRQFAGSKRPQPSGE</sequence>
<keyword evidence="4 8" id="KW-0227">DNA damage</keyword>
<evidence type="ECO:0000259" key="9">
    <source>
        <dbReference type="Pfam" id="PF11967"/>
    </source>
</evidence>
<dbReference type="Proteomes" id="UP000199648">
    <property type="component" value="Unassembled WGS sequence"/>
</dbReference>
<dbReference type="HAMAP" id="MF_00201">
    <property type="entry name" value="RecO"/>
    <property type="match status" value="1"/>
</dbReference>
<gene>
    <name evidence="8" type="primary">recO</name>
    <name evidence="10" type="ORF">SAMN03097708_01871</name>
</gene>
<dbReference type="PANTHER" id="PTHR33991:SF1">
    <property type="entry name" value="DNA REPAIR PROTEIN RECO"/>
    <property type="match status" value="1"/>
</dbReference>